<reference evidence="3 4" key="1">
    <citation type="submission" date="2024-10" db="EMBL/GenBank/DDBJ databases">
        <title>Updated reference genomes for cyclostephanoid diatoms.</title>
        <authorList>
            <person name="Roberts W.R."/>
            <person name="Alverson A.J."/>
        </authorList>
    </citation>
    <scope>NUCLEOTIDE SEQUENCE [LARGE SCALE GENOMIC DNA]</scope>
    <source>
        <strain evidence="3 4">AJA232-27</strain>
    </source>
</reference>
<feature type="region of interest" description="Disordered" evidence="1">
    <location>
        <begin position="129"/>
        <end position="277"/>
    </location>
</feature>
<feature type="compositionally biased region" description="Low complexity" evidence="1">
    <location>
        <begin position="166"/>
        <end position="179"/>
    </location>
</feature>
<evidence type="ECO:0000313" key="3">
    <source>
        <dbReference type="EMBL" id="KAL3759751.1"/>
    </source>
</evidence>
<comment type="caution">
    <text evidence="3">The sequence shown here is derived from an EMBL/GenBank/DDBJ whole genome shotgun (WGS) entry which is preliminary data.</text>
</comment>
<keyword evidence="4" id="KW-1185">Reference proteome</keyword>
<feature type="compositionally biased region" description="Low complexity" evidence="1">
    <location>
        <begin position="222"/>
        <end position="241"/>
    </location>
</feature>
<feature type="region of interest" description="Disordered" evidence="1">
    <location>
        <begin position="292"/>
        <end position="376"/>
    </location>
</feature>
<keyword evidence="2" id="KW-0472">Membrane</keyword>
<proteinExistence type="predicted"/>
<feature type="compositionally biased region" description="Polar residues" evidence="1">
    <location>
        <begin position="330"/>
        <end position="346"/>
    </location>
</feature>
<feature type="region of interest" description="Disordered" evidence="1">
    <location>
        <begin position="465"/>
        <end position="536"/>
    </location>
</feature>
<dbReference type="EMBL" id="JALLBG020000197">
    <property type="protein sequence ID" value="KAL3759751.1"/>
    <property type="molecule type" value="Genomic_DNA"/>
</dbReference>
<protein>
    <submittedName>
        <fullName evidence="3">Uncharacterized protein</fullName>
    </submittedName>
</protein>
<evidence type="ECO:0000256" key="2">
    <source>
        <dbReference type="SAM" id="Phobius"/>
    </source>
</evidence>
<feature type="compositionally biased region" description="Low complexity" evidence="1">
    <location>
        <begin position="347"/>
        <end position="372"/>
    </location>
</feature>
<keyword evidence="2" id="KW-0812">Transmembrane</keyword>
<feature type="compositionally biased region" description="Low complexity" evidence="1">
    <location>
        <begin position="306"/>
        <end position="326"/>
    </location>
</feature>
<name>A0ABD3M6T4_9STRA</name>
<feature type="region of interest" description="Disordered" evidence="1">
    <location>
        <begin position="550"/>
        <end position="569"/>
    </location>
</feature>
<feature type="compositionally biased region" description="Polar residues" evidence="1">
    <location>
        <begin position="685"/>
        <end position="705"/>
    </location>
</feature>
<feature type="compositionally biased region" description="Low complexity" evidence="1">
    <location>
        <begin position="517"/>
        <end position="536"/>
    </location>
</feature>
<feature type="compositionally biased region" description="Basic and acidic residues" evidence="1">
    <location>
        <begin position="137"/>
        <end position="147"/>
    </location>
</feature>
<dbReference type="AlphaFoldDB" id="A0ABD3M6T4"/>
<accession>A0ABD3M6T4</accession>
<gene>
    <name evidence="3" type="ORF">ACHAWU_008245</name>
</gene>
<evidence type="ECO:0000313" key="4">
    <source>
        <dbReference type="Proteomes" id="UP001530293"/>
    </source>
</evidence>
<feature type="region of interest" description="Disordered" evidence="1">
    <location>
        <begin position="675"/>
        <end position="705"/>
    </location>
</feature>
<feature type="transmembrane region" description="Helical" evidence="2">
    <location>
        <begin position="12"/>
        <end position="35"/>
    </location>
</feature>
<feature type="region of interest" description="Disordered" evidence="1">
    <location>
        <begin position="582"/>
        <end position="602"/>
    </location>
</feature>
<dbReference type="Proteomes" id="UP001530293">
    <property type="component" value="Unassembled WGS sequence"/>
</dbReference>
<evidence type="ECO:0000256" key="1">
    <source>
        <dbReference type="SAM" id="MobiDB-lite"/>
    </source>
</evidence>
<feature type="compositionally biased region" description="Low complexity" evidence="1">
    <location>
        <begin position="583"/>
        <end position="601"/>
    </location>
</feature>
<keyword evidence="2" id="KW-1133">Transmembrane helix</keyword>
<feature type="compositionally biased region" description="Low complexity" evidence="1">
    <location>
        <begin position="465"/>
        <end position="480"/>
    </location>
</feature>
<sequence>MVADFRLLRDPRFIKAAVISTAVIAVSVGVGLTVAGTRKAPVSSAQVNGGSGIEAVSKNGAANNQGISSYLANSGGDHLDTIDEIVDTSDGTTNGETINGYSLYGVYRDSDASDSEGDATPVKTVKCGGAVVSSEESSSKSDKESGRRRTRRLGWSGPGWGQPIVSSGSGLGTAASTSAKSEKTEIASSSAKSEKTEIVSSSAKSEKTEIASSSAKSEKTEIASSGAKSAKAMTTSSTSSSKSEKTVEVSEGASSWGAGAGDIAPSEDESSSWGASATLDVDCETEAVVVVASKGVSSKSSKTKSSKLGNSSAKITSTTSVSSASAWERSPTTVSNVWGSSPVTIESTTSPAPSTSSEPSSVPSTSSQPSITQLVVESTTAAPTPCTGRVWYYNEEKEKCINDGENGTECGVYESMLKCCEMEVGVNIVCPYEDVCFTESPTEAPTPKPTTLAPAQPEVITVEPTTSPITSEPTSAAPTSDAPNTPEIATESPTTSAPITSEPTSAAPTVPEIVTESPTSAAPITSEPTSAAPTSGTPTIIEFITEAPSTAAPVTSEPTSAAPISGTPTVPEIFTVEPTTAVPVTSEPTSAAPTSGTPTAPEIITAQPSLAPTPCEGRKWYALSTQKVFQCTNGYDIPVDAVDFTFFSTMSECCDEMFGVGADCDFKDVCVEAAETVSPTPEPSFGSTPTVSKETSGPPTLSRQP</sequence>
<organism evidence="3 4">
    <name type="scientific">Discostella pseudostelligera</name>
    <dbReference type="NCBI Taxonomy" id="259834"/>
    <lineage>
        <taxon>Eukaryota</taxon>
        <taxon>Sar</taxon>
        <taxon>Stramenopiles</taxon>
        <taxon>Ochrophyta</taxon>
        <taxon>Bacillariophyta</taxon>
        <taxon>Coscinodiscophyceae</taxon>
        <taxon>Thalassiosirophycidae</taxon>
        <taxon>Stephanodiscales</taxon>
        <taxon>Stephanodiscaceae</taxon>
        <taxon>Discostella</taxon>
    </lineage>
</organism>
<feature type="compositionally biased region" description="Polar residues" evidence="1">
    <location>
        <begin position="491"/>
        <end position="507"/>
    </location>
</feature>